<evidence type="ECO:0000259" key="20">
    <source>
        <dbReference type="PROSITE" id="PS50967"/>
    </source>
</evidence>
<feature type="region of interest" description="Disordered" evidence="19">
    <location>
        <begin position="678"/>
        <end position="705"/>
    </location>
</feature>
<feature type="compositionally biased region" description="Polar residues" evidence="19">
    <location>
        <begin position="302"/>
        <end position="312"/>
    </location>
</feature>
<dbReference type="GeneID" id="27359066"/>
<dbReference type="InterPro" id="IPR036388">
    <property type="entry name" value="WH-like_DNA-bd_sf"/>
</dbReference>
<accession>A0A0D2AN96</accession>
<dbReference type="GO" id="GO:0005737">
    <property type="term" value="C:cytoplasm"/>
    <property type="evidence" value="ECO:0007669"/>
    <property type="project" value="TreeGrafter"/>
</dbReference>
<evidence type="ECO:0000256" key="8">
    <source>
        <dbReference type="ARBA" id="ARBA00022801"/>
    </source>
</evidence>
<dbReference type="HOGENOM" id="CLU_001103_16_4_1"/>
<evidence type="ECO:0000256" key="1">
    <source>
        <dbReference type="ARBA" id="ARBA00001947"/>
    </source>
</evidence>
<dbReference type="GO" id="GO:0009378">
    <property type="term" value="F:four-way junction helicase activity"/>
    <property type="evidence" value="ECO:0007669"/>
    <property type="project" value="TreeGrafter"/>
</dbReference>
<evidence type="ECO:0000256" key="17">
    <source>
        <dbReference type="ARBA" id="ARBA00034808"/>
    </source>
</evidence>
<proteinExistence type="inferred from homology"/>
<comment type="similarity">
    <text evidence="3">Belongs to the helicase family. RecQ subfamily.</text>
</comment>
<keyword evidence="12" id="KW-0238">DNA-binding</keyword>
<feature type="compositionally biased region" description="Low complexity" evidence="19">
    <location>
        <begin position="313"/>
        <end position="324"/>
    </location>
</feature>
<dbReference type="InterPro" id="IPR002464">
    <property type="entry name" value="DNA/RNA_helicase_DEAH_CS"/>
</dbReference>
<dbReference type="GO" id="GO:0005524">
    <property type="term" value="F:ATP binding"/>
    <property type="evidence" value="ECO:0007669"/>
    <property type="project" value="UniProtKB-KW"/>
</dbReference>
<keyword evidence="5" id="KW-0479">Metal-binding</keyword>
<evidence type="ECO:0000256" key="6">
    <source>
        <dbReference type="ARBA" id="ARBA00022741"/>
    </source>
</evidence>
<dbReference type="GO" id="GO:0005694">
    <property type="term" value="C:chromosome"/>
    <property type="evidence" value="ECO:0007669"/>
    <property type="project" value="TreeGrafter"/>
</dbReference>
<dbReference type="SUPFAM" id="SSF52540">
    <property type="entry name" value="P-loop containing nucleoside triphosphate hydrolases"/>
    <property type="match status" value="2"/>
</dbReference>
<evidence type="ECO:0000256" key="7">
    <source>
        <dbReference type="ARBA" id="ARBA00022763"/>
    </source>
</evidence>
<dbReference type="GO" id="GO:0003677">
    <property type="term" value="F:DNA binding"/>
    <property type="evidence" value="ECO:0007669"/>
    <property type="project" value="UniProtKB-KW"/>
</dbReference>
<dbReference type="InterPro" id="IPR004589">
    <property type="entry name" value="DNA_helicase_ATP-dep_RecQ"/>
</dbReference>
<keyword evidence="13" id="KW-0234">DNA repair</keyword>
<keyword evidence="6" id="KW-0547">Nucleotide-binding</keyword>
<feature type="compositionally biased region" description="Acidic residues" evidence="19">
    <location>
        <begin position="232"/>
        <end position="242"/>
    </location>
</feature>
<keyword evidence="24" id="KW-1185">Reference proteome</keyword>
<dbReference type="EMBL" id="KN847337">
    <property type="protein sequence ID" value="KIW41431.1"/>
    <property type="molecule type" value="Genomic_DNA"/>
</dbReference>
<dbReference type="SMART" id="SM00956">
    <property type="entry name" value="RQC"/>
    <property type="match status" value="1"/>
</dbReference>
<comment type="cofactor">
    <cofactor evidence="1">
        <name>Zn(2+)</name>
        <dbReference type="ChEBI" id="CHEBI:29105"/>
    </cofactor>
</comment>
<keyword evidence="10" id="KW-0862">Zinc</keyword>
<feature type="compositionally biased region" description="Polar residues" evidence="19">
    <location>
        <begin position="325"/>
        <end position="343"/>
    </location>
</feature>
<evidence type="ECO:0000256" key="10">
    <source>
        <dbReference type="ARBA" id="ARBA00022833"/>
    </source>
</evidence>
<dbReference type="GO" id="GO:0006260">
    <property type="term" value="P:DNA replication"/>
    <property type="evidence" value="ECO:0007669"/>
    <property type="project" value="UniProtKB-KW"/>
</dbReference>
<dbReference type="InterPro" id="IPR032284">
    <property type="entry name" value="RecQ_Zn-bd"/>
</dbReference>
<dbReference type="PANTHER" id="PTHR13710:SF153">
    <property type="entry name" value="RECQ-LIKE DNA HELICASE BLM"/>
    <property type="match status" value="1"/>
</dbReference>
<dbReference type="InterPro" id="IPR001650">
    <property type="entry name" value="Helicase_C-like"/>
</dbReference>
<feature type="compositionally biased region" description="Polar residues" evidence="19">
    <location>
        <begin position="1288"/>
        <end position="1297"/>
    </location>
</feature>
<feature type="compositionally biased region" description="Acidic residues" evidence="19">
    <location>
        <begin position="1458"/>
        <end position="1472"/>
    </location>
</feature>
<dbReference type="InterPro" id="IPR002121">
    <property type="entry name" value="HRDC_dom"/>
</dbReference>
<dbReference type="Pfam" id="PF16124">
    <property type="entry name" value="RecQ_Zn_bind"/>
    <property type="match status" value="1"/>
</dbReference>
<dbReference type="SMART" id="SM00487">
    <property type="entry name" value="DEXDc"/>
    <property type="match status" value="1"/>
</dbReference>
<evidence type="ECO:0000259" key="21">
    <source>
        <dbReference type="PROSITE" id="PS51192"/>
    </source>
</evidence>
<dbReference type="OrthoDB" id="10261556at2759"/>
<keyword evidence="11" id="KW-0067">ATP-binding</keyword>
<dbReference type="InterPro" id="IPR011545">
    <property type="entry name" value="DEAD/DEAH_box_helicase_dom"/>
</dbReference>
<evidence type="ECO:0000256" key="14">
    <source>
        <dbReference type="ARBA" id="ARBA00023235"/>
    </source>
</evidence>
<feature type="compositionally biased region" description="Polar residues" evidence="19">
    <location>
        <begin position="55"/>
        <end position="80"/>
    </location>
</feature>
<dbReference type="Gene3D" id="3.40.50.300">
    <property type="entry name" value="P-loop containing nucleotide triphosphate hydrolases"/>
    <property type="match status" value="2"/>
</dbReference>
<feature type="region of interest" description="Disordered" evidence="19">
    <location>
        <begin position="1285"/>
        <end position="1313"/>
    </location>
</feature>
<feature type="compositionally biased region" description="Basic and acidic residues" evidence="19">
    <location>
        <begin position="1442"/>
        <end position="1451"/>
    </location>
</feature>
<gene>
    <name evidence="23" type="ORF">PV06_06992</name>
</gene>
<feature type="domain" description="Helicase C-terminal" evidence="22">
    <location>
        <begin position="954"/>
        <end position="1100"/>
    </location>
</feature>
<feature type="compositionally biased region" description="Low complexity" evidence="19">
    <location>
        <begin position="1540"/>
        <end position="1554"/>
    </location>
</feature>
<feature type="compositionally biased region" description="Basic and acidic residues" evidence="19">
    <location>
        <begin position="209"/>
        <end position="220"/>
    </location>
</feature>
<feature type="region of interest" description="Disordered" evidence="19">
    <location>
        <begin position="302"/>
        <end position="361"/>
    </location>
</feature>
<sequence>MTKNNLSHCLAWLLQHPHSFDHLEHISVVANTASAQYDEPPETSNDEMARLQFAPQPQSRSKLMLQPNQNTVLPTPNPSRASEERKPSPSRVRRTFETPSARLLSSRPRTPVGTFEETKDIIDIDEIDLTEEATGSSFEEFGPPTRLWKESSASRVEPLSKKKGKKRKSDEYKSDLLSPSSLRNSSKRVEKALKPCSVSRAGSSPRRALNKENTFEERSPSRPNKTPLAAPVEEEEDEDEFPDAGFSQDLQFYDAMDTGLNEALDQPLYPAVRHFVPTISQRHPVLTALPIKDQQDISHLSHTIDPTQGIPRSSQSHSHLKLSQTPSQSFPPASKFGSSQQTKSKPETVFKSSGSSLSQNKDLTEDKTRIINSFIKSGASLCQSLLERLQQSHRSVKRAILDEICDNGGPPSREKQETLKDIEYKICATGQLLDEHGVLQKALDQQNYLMKQRYELEEANHIIDFDDPTDELMQICNNIRRTKHDVDARRHSVLNLLQKAGVSMTSESPLPRMSNNDHPSPQRALVGKSVLVASTQKASRHISPIKTHEDAQDLTHLSTQSVRQTPVSQRVVTVDNSLGLRNPIRPQSRSPQPSSLRAKSAHPPTTLNAVPRIPESPRQVHMTSYEDAEEYDQGYSRTMASPDRDYAVNDDDFGEFSDEDLMYKVAEEYDQTLPIARSVSPSSRGRTALSEVSENIRRTSPQKSTTRIDNAPHANLMQHSWSKDVASALKKRFHLHGFRHNQLEAINATLSGKDAFVLMPTGGGKSLCYQLPSIVQSGHTRGVTVVVSPLLSLMQDQVDHLNKLRIQAVLLNGDSTKEARNYLLTTLKGPYPERFVQLLYITPEMFNKSQAMVRALQDLHQKRRLARIVIDEAHCVSQWGHDFRPDYKALGEIRKKFQSVPVMALTATATENVKIDVMHNLGMEHAEVFTQSFNRPNLTYEVRPKGKGQAVLDGIAEIIDTSYKDQAGIVYCLSRKNCEAVAEQLRNSYGINAQHYHAGMSSEERIDIQKKWQAGTFLVIVATIAFGMGIDKPDVRFVIHHTIPKSLEGYYQETGRAGRDGKKSGCYLYYGYGDTTSLRRMIDQSEGSWEQKERQKQLLRNVVQFCENRSDCRRKQVLNYFNEHFDPVECKNGCDNCTSTSTFVTEDFSDHARDIISLVNRVHRDHVTVLHCVDVYRGAKLKKITDLGHDQLDEFGRGCDLIRGDVERLFNRLIWEDALEPFNQTNRSGFTTEYIKPGPNARVFVDGRRPLKIQVLASPCNKSQAKVAKSRKKTKGTGVMAAADDYPASTNVSSPIQPRSRGKLVQRGQMQESDDDFIVQSSEEDNIGARRRAKRKANVDSRSAPITTDEDISALNEIHQHILEDFVERAKTDVQRIVIAKSLRRKPITDRMLRQIAINFPQNEQQLKELTGLNADMYKVFGPLLLRLITTSYNNYEAMMRAQEDRPDDPNHQTVVEISDDEIEGDDDFNESDFDMEEAESSHYFSVSDEVSQFNQRMSQMQTSEIPSRAAPKKSESRLGSGSWGRRGARGYRRGGGSGSSRAKSKASSSTTSVGKKKRGGSSARSSIGSFVYKGGSKGGRAGGAIGMMPT</sequence>
<organism evidence="23 24">
    <name type="scientific">Exophiala oligosperma</name>
    <dbReference type="NCBI Taxonomy" id="215243"/>
    <lineage>
        <taxon>Eukaryota</taxon>
        <taxon>Fungi</taxon>
        <taxon>Dikarya</taxon>
        <taxon>Ascomycota</taxon>
        <taxon>Pezizomycotina</taxon>
        <taxon>Eurotiomycetes</taxon>
        <taxon>Chaetothyriomycetidae</taxon>
        <taxon>Chaetothyriales</taxon>
        <taxon>Herpotrichiellaceae</taxon>
        <taxon>Exophiala</taxon>
    </lineage>
</organism>
<dbReference type="GO" id="GO:0000724">
    <property type="term" value="P:double-strand break repair via homologous recombination"/>
    <property type="evidence" value="ECO:0007669"/>
    <property type="project" value="TreeGrafter"/>
</dbReference>
<keyword evidence="7" id="KW-0227">DNA damage</keyword>
<evidence type="ECO:0000256" key="12">
    <source>
        <dbReference type="ARBA" id="ARBA00023125"/>
    </source>
</evidence>
<dbReference type="GO" id="GO:0043138">
    <property type="term" value="F:3'-5' DNA helicase activity"/>
    <property type="evidence" value="ECO:0007669"/>
    <property type="project" value="UniProtKB-EC"/>
</dbReference>
<feature type="region of interest" description="Disordered" evidence="19">
    <location>
        <begin position="1442"/>
        <end position="1472"/>
    </location>
</feature>
<evidence type="ECO:0000313" key="24">
    <source>
        <dbReference type="Proteomes" id="UP000053342"/>
    </source>
</evidence>
<dbReference type="GO" id="GO:0016787">
    <property type="term" value="F:hydrolase activity"/>
    <property type="evidence" value="ECO:0007669"/>
    <property type="project" value="UniProtKB-KW"/>
</dbReference>
<dbReference type="Proteomes" id="UP000053342">
    <property type="component" value="Unassembled WGS sequence"/>
</dbReference>
<feature type="region of interest" description="Disordered" evidence="19">
    <location>
        <begin position="55"/>
        <end position="119"/>
    </location>
</feature>
<dbReference type="PROSITE" id="PS51192">
    <property type="entry name" value="HELICASE_ATP_BIND_1"/>
    <property type="match status" value="1"/>
</dbReference>
<dbReference type="FunFam" id="3.40.50.300:FF:000537">
    <property type="entry name" value="Bloom syndrome RecQ-like helicase"/>
    <property type="match status" value="1"/>
</dbReference>
<feature type="compositionally biased region" description="Gly residues" evidence="19">
    <location>
        <begin position="1576"/>
        <end position="1591"/>
    </location>
</feature>
<feature type="compositionally biased region" description="Low complexity" evidence="19">
    <location>
        <begin position="1561"/>
        <end position="1570"/>
    </location>
</feature>
<feature type="compositionally biased region" description="Polar residues" evidence="19">
    <location>
        <begin position="679"/>
        <end position="705"/>
    </location>
</feature>
<dbReference type="FunFam" id="3.40.50.300:FF:000340">
    <property type="entry name" value="Bloom syndrome, RecQ helicase"/>
    <property type="match status" value="1"/>
</dbReference>
<keyword evidence="14" id="KW-0413">Isomerase</keyword>
<dbReference type="PROSITE" id="PS51194">
    <property type="entry name" value="HELICASE_CTER"/>
    <property type="match status" value="1"/>
</dbReference>
<dbReference type="CDD" id="cd18794">
    <property type="entry name" value="SF2_C_RecQ"/>
    <property type="match status" value="1"/>
</dbReference>
<dbReference type="InterPro" id="IPR027417">
    <property type="entry name" value="P-loop_NTPase"/>
</dbReference>
<dbReference type="InterPro" id="IPR018982">
    <property type="entry name" value="RQC_domain"/>
</dbReference>
<name>A0A0D2AN96_9EURO</name>
<evidence type="ECO:0000256" key="2">
    <source>
        <dbReference type="ARBA" id="ARBA00004123"/>
    </source>
</evidence>
<evidence type="ECO:0000256" key="13">
    <source>
        <dbReference type="ARBA" id="ARBA00023204"/>
    </source>
</evidence>
<feature type="domain" description="HRDC" evidence="20">
    <location>
        <begin position="1356"/>
        <end position="1439"/>
    </location>
</feature>
<comment type="catalytic activity">
    <reaction evidence="16">
        <text>Couples ATP hydrolysis with the unwinding of duplex DNA by translocating in the 3'-5' direction.</text>
        <dbReference type="EC" id="5.6.2.4"/>
    </reaction>
</comment>
<dbReference type="GO" id="GO:0046872">
    <property type="term" value="F:metal ion binding"/>
    <property type="evidence" value="ECO:0007669"/>
    <property type="project" value="UniProtKB-KW"/>
</dbReference>
<keyword evidence="4" id="KW-0235">DNA replication</keyword>
<feature type="region of interest" description="Disordered" evidence="19">
    <location>
        <begin position="1493"/>
        <end position="1591"/>
    </location>
</feature>
<evidence type="ECO:0000256" key="3">
    <source>
        <dbReference type="ARBA" id="ARBA00005446"/>
    </source>
</evidence>
<protein>
    <recommendedName>
        <fullName evidence="18">RecQ-like DNA helicase BLM</fullName>
        <ecNumber evidence="17">5.6.2.4</ecNumber>
    </recommendedName>
</protein>
<dbReference type="Pfam" id="PF00271">
    <property type="entry name" value="Helicase_C"/>
    <property type="match status" value="1"/>
</dbReference>
<comment type="subcellular location">
    <subcellularLocation>
        <location evidence="2">Nucleus</location>
    </subcellularLocation>
</comment>
<feature type="compositionally biased region" description="Polar residues" evidence="19">
    <location>
        <begin position="350"/>
        <end position="361"/>
    </location>
</feature>
<keyword evidence="8" id="KW-0378">Hydrolase</keyword>
<feature type="compositionally biased region" description="Low complexity" evidence="19">
    <location>
        <begin position="581"/>
        <end position="597"/>
    </location>
</feature>
<feature type="region of interest" description="Disordered" evidence="19">
    <location>
        <begin position="133"/>
        <end position="243"/>
    </location>
</feature>
<evidence type="ECO:0000256" key="18">
    <source>
        <dbReference type="ARBA" id="ARBA00073450"/>
    </source>
</evidence>
<evidence type="ECO:0000313" key="23">
    <source>
        <dbReference type="EMBL" id="KIW41431.1"/>
    </source>
</evidence>
<evidence type="ECO:0000256" key="4">
    <source>
        <dbReference type="ARBA" id="ARBA00022705"/>
    </source>
</evidence>
<evidence type="ECO:0000259" key="22">
    <source>
        <dbReference type="PROSITE" id="PS51194"/>
    </source>
</evidence>
<evidence type="ECO:0000256" key="9">
    <source>
        <dbReference type="ARBA" id="ARBA00022806"/>
    </source>
</evidence>
<dbReference type="PROSITE" id="PS00690">
    <property type="entry name" value="DEAH_ATP_HELICASE"/>
    <property type="match status" value="1"/>
</dbReference>
<feature type="compositionally biased region" description="Polar residues" evidence="19">
    <location>
        <begin position="1493"/>
        <end position="1506"/>
    </location>
</feature>
<evidence type="ECO:0000256" key="11">
    <source>
        <dbReference type="ARBA" id="ARBA00022840"/>
    </source>
</evidence>
<reference evidence="23 24" key="1">
    <citation type="submission" date="2015-01" db="EMBL/GenBank/DDBJ databases">
        <title>The Genome Sequence of Exophiala oligosperma CBS72588.</title>
        <authorList>
            <consortium name="The Broad Institute Genomics Platform"/>
            <person name="Cuomo C."/>
            <person name="de Hoog S."/>
            <person name="Gorbushina A."/>
            <person name="Stielow B."/>
            <person name="Teixiera M."/>
            <person name="Abouelleil A."/>
            <person name="Chapman S.B."/>
            <person name="Priest M."/>
            <person name="Young S.K."/>
            <person name="Wortman J."/>
            <person name="Nusbaum C."/>
            <person name="Birren B."/>
        </authorList>
    </citation>
    <scope>NUCLEOTIDE SEQUENCE [LARGE SCALE GENOMIC DNA]</scope>
    <source>
        <strain evidence="23 24">CBS 72588</strain>
    </source>
</reference>
<dbReference type="Gene3D" id="1.10.10.10">
    <property type="entry name" value="Winged helix-like DNA-binding domain superfamily/Winged helix DNA-binding domain"/>
    <property type="match status" value="1"/>
</dbReference>
<evidence type="ECO:0000256" key="19">
    <source>
        <dbReference type="SAM" id="MobiDB-lite"/>
    </source>
</evidence>
<dbReference type="InterPro" id="IPR014001">
    <property type="entry name" value="Helicase_ATP-bd"/>
</dbReference>
<dbReference type="PANTHER" id="PTHR13710">
    <property type="entry name" value="DNA HELICASE RECQ FAMILY MEMBER"/>
    <property type="match status" value="1"/>
</dbReference>
<feature type="region of interest" description="Disordered" evidence="19">
    <location>
        <begin position="575"/>
        <end position="632"/>
    </location>
</feature>
<dbReference type="CDD" id="cd17920">
    <property type="entry name" value="DEXHc_RecQ"/>
    <property type="match status" value="1"/>
</dbReference>
<dbReference type="SMART" id="SM00490">
    <property type="entry name" value="HELICc"/>
    <property type="match status" value="1"/>
</dbReference>
<dbReference type="RefSeq" id="XP_016261647.1">
    <property type="nucleotide sequence ID" value="XM_016408167.1"/>
</dbReference>
<keyword evidence="9" id="KW-0347">Helicase</keyword>
<evidence type="ECO:0000256" key="15">
    <source>
        <dbReference type="ARBA" id="ARBA00023242"/>
    </source>
</evidence>
<feature type="domain" description="Helicase ATP-binding" evidence="21">
    <location>
        <begin position="746"/>
        <end position="927"/>
    </location>
</feature>
<dbReference type="Pfam" id="PF09382">
    <property type="entry name" value="RQC"/>
    <property type="match status" value="1"/>
</dbReference>
<dbReference type="EC" id="5.6.2.4" evidence="17"/>
<evidence type="ECO:0000256" key="16">
    <source>
        <dbReference type="ARBA" id="ARBA00034617"/>
    </source>
</evidence>
<keyword evidence="15" id="KW-0539">Nucleus</keyword>
<evidence type="ECO:0000256" key="5">
    <source>
        <dbReference type="ARBA" id="ARBA00022723"/>
    </source>
</evidence>
<dbReference type="VEuPathDB" id="FungiDB:PV06_06992"/>
<dbReference type="STRING" id="215243.A0A0D2AN96"/>
<dbReference type="GO" id="GO:0005634">
    <property type="term" value="C:nucleus"/>
    <property type="evidence" value="ECO:0007669"/>
    <property type="project" value="UniProtKB-SubCell"/>
</dbReference>
<dbReference type="NCBIfam" id="TIGR00614">
    <property type="entry name" value="recQ_fam"/>
    <property type="match status" value="1"/>
</dbReference>
<dbReference type="Pfam" id="PF00270">
    <property type="entry name" value="DEAD"/>
    <property type="match status" value="1"/>
</dbReference>
<dbReference type="PROSITE" id="PS50967">
    <property type="entry name" value="HRDC"/>
    <property type="match status" value="1"/>
</dbReference>